<dbReference type="EMBL" id="WUWG01000001">
    <property type="protein sequence ID" value="MXU64607.1"/>
    <property type="molecule type" value="Genomic_DNA"/>
</dbReference>
<sequence>MADTQSPPIIFTAQDALIAIMIAQSASDEDMTAIELVSINRIVEYLPVFIGYDTDRIRTVAQVVFDLFEEEDGLDALFGLIGPALPGELSETAYALACDVAASDGELHEPEIRLLEEIRYALNIDRLHAAAIERGARARHLPMPAS</sequence>
<protein>
    <submittedName>
        <fullName evidence="1">2-dehydro-3-deoxyphosphooctonate aldolase</fullName>
    </submittedName>
</protein>
<proteinExistence type="predicted"/>
<dbReference type="Proteomes" id="UP000436016">
    <property type="component" value="Unassembled WGS sequence"/>
</dbReference>
<dbReference type="CDD" id="cd07176">
    <property type="entry name" value="terB"/>
    <property type="match status" value="1"/>
</dbReference>
<keyword evidence="2" id="KW-1185">Reference proteome</keyword>
<dbReference type="RefSeq" id="WP_160852160.1">
    <property type="nucleotide sequence ID" value="NZ_WUWG01000001.1"/>
</dbReference>
<dbReference type="AlphaFoldDB" id="A0A6B0TJJ7"/>
<gene>
    <name evidence="1" type="ORF">GSH16_04045</name>
</gene>
<dbReference type="Gene3D" id="1.10.3680.10">
    <property type="entry name" value="TerB-like"/>
    <property type="match status" value="1"/>
</dbReference>
<comment type="caution">
    <text evidence="1">The sequence shown here is derived from an EMBL/GenBank/DDBJ whole genome shotgun (WGS) entry which is preliminary data.</text>
</comment>
<dbReference type="SUPFAM" id="SSF158682">
    <property type="entry name" value="TerB-like"/>
    <property type="match status" value="1"/>
</dbReference>
<dbReference type="InterPro" id="IPR029024">
    <property type="entry name" value="TerB-like"/>
</dbReference>
<reference evidence="1 2" key="1">
    <citation type="submission" date="2019-12" db="EMBL/GenBank/DDBJ databases">
        <title>Strain KN286 was isolated from seawater, which was collected from Caroline Seamount in the tropical western Pacific.</title>
        <authorList>
            <person name="Wang Q."/>
        </authorList>
    </citation>
    <scope>NUCLEOTIDE SEQUENCE [LARGE SCALE GENOMIC DNA]</scope>
    <source>
        <strain evidence="1 2">KN286</strain>
    </source>
</reference>
<name>A0A6B0TJJ7_9RHOB</name>
<evidence type="ECO:0000313" key="1">
    <source>
        <dbReference type="EMBL" id="MXU64607.1"/>
    </source>
</evidence>
<organism evidence="1 2">
    <name type="scientific">Oceanomicrobium pacificus</name>
    <dbReference type="NCBI Taxonomy" id="2692916"/>
    <lineage>
        <taxon>Bacteria</taxon>
        <taxon>Pseudomonadati</taxon>
        <taxon>Pseudomonadota</taxon>
        <taxon>Alphaproteobacteria</taxon>
        <taxon>Rhodobacterales</taxon>
        <taxon>Paracoccaceae</taxon>
        <taxon>Oceanomicrobium</taxon>
    </lineage>
</organism>
<accession>A0A6B0TJJ7</accession>
<evidence type="ECO:0000313" key="2">
    <source>
        <dbReference type="Proteomes" id="UP000436016"/>
    </source>
</evidence>